<dbReference type="EMBL" id="FOOG01000024">
    <property type="protein sequence ID" value="SFG13321.1"/>
    <property type="molecule type" value="Genomic_DNA"/>
</dbReference>
<dbReference type="InterPro" id="IPR048062">
    <property type="entry name" value="SE1832-like"/>
</dbReference>
<dbReference type="Proteomes" id="UP000198897">
    <property type="component" value="Unassembled WGS sequence"/>
</dbReference>
<proteinExistence type="predicted"/>
<evidence type="ECO:0000313" key="2">
    <source>
        <dbReference type="EMBL" id="SFG13321.1"/>
    </source>
</evidence>
<evidence type="ECO:0000256" key="1">
    <source>
        <dbReference type="SAM" id="Coils"/>
    </source>
</evidence>
<dbReference type="OrthoDB" id="2973146at2"/>
<dbReference type="RefSeq" id="WP_089752429.1">
    <property type="nucleotide sequence ID" value="NZ_FOOG01000024.1"/>
</dbReference>
<evidence type="ECO:0000313" key="3">
    <source>
        <dbReference type="Proteomes" id="UP000198897"/>
    </source>
</evidence>
<sequence>MNKKEIQDQIAFLKADYIRIQGDLDKLEANGANVKNAEAQLARMEKELKDLKAQLAEANA</sequence>
<feature type="coiled-coil region" evidence="1">
    <location>
        <begin position="10"/>
        <end position="54"/>
    </location>
</feature>
<keyword evidence="3" id="KW-1185">Reference proteome</keyword>
<protein>
    <submittedName>
        <fullName evidence="2">Uncharacterized protein</fullName>
    </submittedName>
</protein>
<organism evidence="2 3">
    <name type="scientific">Halobacillus alkaliphilus</name>
    <dbReference type="NCBI Taxonomy" id="396056"/>
    <lineage>
        <taxon>Bacteria</taxon>
        <taxon>Bacillati</taxon>
        <taxon>Bacillota</taxon>
        <taxon>Bacilli</taxon>
        <taxon>Bacillales</taxon>
        <taxon>Bacillaceae</taxon>
        <taxon>Halobacillus</taxon>
    </lineage>
</organism>
<accession>A0A1I2PIT4</accession>
<keyword evidence="1" id="KW-0175">Coiled coil</keyword>
<dbReference type="AlphaFoldDB" id="A0A1I2PIT4"/>
<name>A0A1I2PIT4_9BACI</name>
<dbReference type="NCBIfam" id="NF040877">
    <property type="entry name" value="SE1832_fam"/>
    <property type="match status" value="1"/>
</dbReference>
<gene>
    <name evidence="2" type="ORF">SAMN05216353_12428</name>
</gene>
<reference evidence="3" key="1">
    <citation type="submission" date="2016-10" db="EMBL/GenBank/DDBJ databases">
        <authorList>
            <person name="Varghese N."/>
            <person name="Submissions S."/>
        </authorList>
    </citation>
    <scope>NUCLEOTIDE SEQUENCE [LARGE SCALE GENOMIC DNA]</scope>
    <source>
        <strain evidence="3">FP5</strain>
    </source>
</reference>